<dbReference type="GO" id="GO:0050661">
    <property type="term" value="F:NADP binding"/>
    <property type="evidence" value="ECO:0007669"/>
    <property type="project" value="UniProtKB-UniRule"/>
</dbReference>
<dbReference type="GO" id="GO:0046872">
    <property type="term" value="F:metal ion binding"/>
    <property type="evidence" value="ECO:0007669"/>
    <property type="project" value="UniProtKB-KW"/>
</dbReference>
<comment type="cofactor">
    <cofactor evidence="1 14">
        <name>FAD</name>
        <dbReference type="ChEBI" id="CHEBI:57692"/>
    </cofactor>
</comment>
<evidence type="ECO:0000256" key="15">
    <source>
        <dbReference type="PIRSR" id="PIRSR037149-1"/>
    </source>
</evidence>
<dbReference type="Pfam" id="PF01077">
    <property type="entry name" value="NIR_SIR"/>
    <property type="match status" value="1"/>
</dbReference>
<dbReference type="CDD" id="cd19943">
    <property type="entry name" value="NirB_Fer2_BFD-like_1"/>
    <property type="match status" value="1"/>
</dbReference>
<dbReference type="InterPro" id="IPR007419">
    <property type="entry name" value="BFD-like_2Fe2S-bd_dom"/>
</dbReference>
<dbReference type="InterPro" id="IPR012744">
    <property type="entry name" value="Nitri_red_NirB"/>
</dbReference>
<evidence type="ECO:0000259" key="19">
    <source>
        <dbReference type="Pfam" id="PF07992"/>
    </source>
</evidence>
<dbReference type="InterPro" id="IPR041854">
    <property type="entry name" value="BFD-like_2Fe2S-bd_dom_sf"/>
</dbReference>
<dbReference type="InterPro" id="IPR005117">
    <property type="entry name" value="NiRdtase/SiRdtase_haem-b_fer"/>
</dbReference>
<comment type="cofactor">
    <cofactor evidence="15">
        <name>[4Fe-4S] cluster</name>
        <dbReference type="ChEBI" id="CHEBI:49883"/>
    </cofactor>
    <text evidence="15">Binds 1 [4Fe-4S] cluster per subunit.</text>
</comment>
<feature type="binding site" evidence="15">
    <location>
        <position position="667"/>
    </location>
    <ligand>
        <name>[4Fe-4S] cluster</name>
        <dbReference type="ChEBI" id="CHEBI:49883"/>
    </ligand>
</feature>
<comment type="cofactor">
    <cofactor evidence="13">
        <name>[2Fe-2S] cluster</name>
        <dbReference type="ChEBI" id="CHEBI:190135"/>
    </cofactor>
</comment>
<evidence type="ECO:0000259" key="20">
    <source>
        <dbReference type="Pfam" id="PF18267"/>
    </source>
</evidence>
<dbReference type="GO" id="GO:0051539">
    <property type="term" value="F:4 iron, 4 sulfur cluster binding"/>
    <property type="evidence" value="ECO:0007669"/>
    <property type="project" value="UniProtKB-KW"/>
</dbReference>
<name>A0A940WYU5_9BACI</name>
<dbReference type="GO" id="GO:0042128">
    <property type="term" value="P:nitrate assimilation"/>
    <property type="evidence" value="ECO:0007669"/>
    <property type="project" value="UniProtKB-UniRule"/>
</dbReference>
<keyword evidence="11 15" id="KW-0411">Iron-sulfur</keyword>
<evidence type="ECO:0000256" key="11">
    <source>
        <dbReference type="ARBA" id="ARBA00023014"/>
    </source>
</evidence>
<feature type="domain" description="BFD-like [2Fe-2S]-binding" evidence="18">
    <location>
        <begin position="480"/>
        <end position="527"/>
    </location>
</feature>
<dbReference type="CDD" id="cd19944">
    <property type="entry name" value="NirB_Fer2_BFD-like_2"/>
    <property type="match status" value="1"/>
</dbReference>
<feature type="domain" description="NADH-rubredoxin oxidoreductase C-terminal" evidence="20">
    <location>
        <begin position="317"/>
        <end position="384"/>
    </location>
</feature>
<gene>
    <name evidence="21" type="primary">nirB</name>
    <name evidence="21" type="ORF">J7W16_19645</name>
</gene>
<comment type="cofactor">
    <cofactor evidence="15">
        <name>siroheme</name>
        <dbReference type="ChEBI" id="CHEBI:60052"/>
    </cofactor>
    <text evidence="15">Binds 1 siroheme per subunit.</text>
</comment>
<dbReference type="InterPro" id="IPR006067">
    <property type="entry name" value="NO2/SO3_Rdtase_4Fe4S_dom"/>
</dbReference>
<dbReference type="Gene3D" id="1.10.10.1100">
    <property type="entry name" value="BFD-like [2Fe-2S]-binding domain"/>
    <property type="match status" value="1"/>
</dbReference>
<dbReference type="GO" id="GO:0098809">
    <property type="term" value="F:nitrite reductase activity"/>
    <property type="evidence" value="ECO:0007669"/>
    <property type="project" value="InterPro"/>
</dbReference>
<feature type="binding site" evidence="15">
    <location>
        <position position="633"/>
    </location>
    <ligand>
        <name>[4Fe-4S] cluster</name>
        <dbReference type="ChEBI" id="CHEBI:49883"/>
    </ligand>
</feature>
<dbReference type="InterPro" id="IPR016156">
    <property type="entry name" value="FAD/NAD-linked_Rdtase_dimer_sf"/>
</dbReference>
<dbReference type="PRINTS" id="PR00411">
    <property type="entry name" value="PNDRDTASEI"/>
</dbReference>
<dbReference type="InterPro" id="IPR052034">
    <property type="entry name" value="NasD-like"/>
</dbReference>
<feature type="domain" description="FAD/NAD(P)-binding" evidence="19">
    <location>
        <begin position="5"/>
        <end position="279"/>
    </location>
</feature>
<dbReference type="NCBIfam" id="TIGR02374">
    <property type="entry name" value="nitri_red_nirB"/>
    <property type="match status" value="1"/>
</dbReference>
<evidence type="ECO:0000256" key="8">
    <source>
        <dbReference type="ARBA" id="ARBA00022827"/>
    </source>
</evidence>
<dbReference type="GO" id="GO:0050660">
    <property type="term" value="F:flavin adenine dinucleotide binding"/>
    <property type="evidence" value="ECO:0007669"/>
    <property type="project" value="UniProtKB-UniRule"/>
</dbReference>
<dbReference type="PANTHER" id="PTHR43809:SF1">
    <property type="entry name" value="NITRITE REDUCTASE (NADH) LARGE SUBUNIT"/>
    <property type="match status" value="1"/>
</dbReference>
<feature type="domain" description="Nitrite/Sulfite reductase ferredoxin-like" evidence="17">
    <location>
        <begin position="551"/>
        <end position="610"/>
    </location>
</feature>
<keyword evidence="10 15" id="KW-0408">Iron</keyword>
<evidence type="ECO:0000256" key="14">
    <source>
        <dbReference type="PIRNR" id="PIRNR037149"/>
    </source>
</evidence>
<dbReference type="InterPro" id="IPR036188">
    <property type="entry name" value="FAD/NAD-bd_sf"/>
</dbReference>
<comment type="similarity">
    <text evidence="3">Belongs to the nitrite and sulfite reductase 4Fe-4S domain family.</text>
</comment>
<evidence type="ECO:0000256" key="9">
    <source>
        <dbReference type="ARBA" id="ARBA00023002"/>
    </source>
</evidence>
<dbReference type="Proteomes" id="UP000678228">
    <property type="component" value="Unassembled WGS sequence"/>
</dbReference>
<dbReference type="InterPro" id="IPR045854">
    <property type="entry name" value="NO2/SO3_Rdtase_4Fe4S_sf"/>
</dbReference>
<evidence type="ECO:0000313" key="21">
    <source>
        <dbReference type="EMBL" id="MBP3953332.1"/>
    </source>
</evidence>
<organism evidence="21 22">
    <name type="scientific">Halalkalibacter suaedae</name>
    <dbReference type="NCBI Taxonomy" id="2822140"/>
    <lineage>
        <taxon>Bacteria</taxon>
        <taxon>Bacillati</taxon>
        <taxon>Bacillota</taxon>
        <taxon>Bacilli</taxon>
        <taxon>Bacillales</taxon>
        <taxon>Bacillaceae</taxon>
        <taxon>Halalkalibacter</taxon>
    </lineage>
</organism>
<dbReference type="GO" id="GO:0051537">
    <property type="term" value="F:2 iron, 2 sulfur cluster binding"/>
    <property type="evidence" value="ECO:0007669"/>
    <property type="project" value="UniProtKB-KW"/>
</dbReference>
<feature type="domain" description="Nitrite/sulphite reductase 4Fe-4S" evidence="16">
    <location>
        <begin position="621"/>
        <end position="745"/>
    </location>
</feature>
<dbReference type="Pfam" id="PF07992">
    <property type="entry name" value="Pyr_redox_2"/>
    <property type="match status" value="1"/>
</dbReference>
<dbReference type="FunFam" id="3.50.50.60:FF:000033">
    <property type="entry name" value="Nitrite reductase [NAD(P)H], large subunit"/>
    <property type="match status" value="1"/>
</dbReference>
<dbReference type="PRINTS" id="PR00368">
    <property type="entry name" value="FADPNR"/>
</dbReference>
<dbReference type="InterPro" id="IPR023753">
    <property type="entry name" value="FAD/NAD-binding_dom"/>
</dbReference>
<dbReference type="Gene3D" id="3.30.413.10">
    <property type="entry name" value="Sulfite Reductase Hemoprotein, domain 1"/>
    <property type="match status" value="1"/>
</dbReference>
<keyword evidence="12 14" id="KW-0534">Nitrate assimilation</keyword>
<dbReference type="EMBL" id="JAGKSQ010000012">
    <property type="protein sequence ID" value="MBP3953332.1"/>
    <property type="molecule type" value="Genomic_DNA"/>
</dbReference>
<dbReference type="InterPro" id="IPR017121">
    <property type="entry name" value="Nitrite_Rdtase_lsu"/>
</dbReference>
<proteinExistence type="inferred from homology"/>
<feature type="domain" description="BFD-like [2Fe-2S]-binding" evidence="18">
    <location>
        <begin position="415"/>
        <end position="462"/>
    </location>
</feature>
<feature type="binding site" evidence="15">
    <location>
        <position position="627"/>
    </location>
    <ligand>
        <name>[4Fe-4S] cluster</name>
        <dbReference type="ChEBI" id="CHEBI:49883"/>
    </ligand>
</feature>
<keyword evidence="9" id="KW-0560">Oxidoreductase</keyword>
<evidence type="ECO:0000256" key="4">
    <source>
        <dbReference type="ARBA" id="ARBA00022617"/>
    </source>
</evidence>
<evidence type="ECO:0000259" key="17">
    <source>
        <dbReference type="Pfam" id="PF03460"/>
    </source>
</evidence>
<dbReference type="PIRSF" id="PIRSF037149">
    <property type="entry name" value="NirB"/>
    <property type="match status" value="1"/>
</dbReference>
<dbReference type="Pfam" id="PF18267">
    <property type="entry name" value="Rubredoxin_C"/>
    <property type="match status" value="1"/>
</dbReference>
<dbReference type="InterPro" id="IPR036136">
    <property type="entry name" value="Nit/Sulf_reduc_fer-like_dom_sf"/>
</dbReference>
<keyword evidence="8 14" id="KW-0274">FAD</keyword>
<dbReference type="AlphaFoldDB" id="A0A940WYU5"/>
<keyword evidence="15" id="KW-0004">4Fe-4S</keyword>
<evidence type="ECO:0000256" key="10">
    <source>
        <dbReference type="ARBA" id="ARBA00023004"/>
    </source>
</evidence>
<dbReference type="RefSeq" id="WP_210599189.1">
    <property type="nucleotide sequence ID" value="NZ_JAGKSQ010000012.1"/>
</dbReference>
<keyword evidence="22" id="KW-1185">Reference proteome</keyword>
<dbReference type="SUPFAM" id="SSF55124">
    <property type="entry name" value="Nitrite/Sulfite reductase N-terminal domain-like"/>
    <property type="match status" value="1"/>
</dbReference>
<dbReference type="Gene3D" id="3.90.480.10">
    <property type="entry name" value="Sulfite Reductase Hemoprotein,Domain 2"/>
    <property type="match status" value="1"/>
</dbReference>
<evidence type="ECO:0000256" key="1">
    <source>
        <dbReference type="ARBA" id="ARBA00001974"/>
    </source>
</evidence>
<evidence type="ECO:0000256" key="2">
    <source>
        <dbReference type="ARBA" id="ARBA00005096"/>
    </source>
</evidence>
<accession>A0A940WYU5</accession>
<keyword evidence="6" id="KW-0001">2Fe-2S</keyword>
<evidence type="ECO:0000256" key="5">
    <source>
        <dbReference type="ARBA" id="ARBA00022630"/>
    </source>
</evidence>
<sequence>MGNQKLVIIGNGMAGVRCAEEIIKNDPNAFDIDIIGSEPHGNYNRIMLSAVLQGGTKMDDILINGLDWYEENQITLHAGETVTKINRKKKEVSTDQKKTIAYDRLIIATGSNPFMIPFPGSDKEGVMAFRTMEDCEQMVEAAKNYDKAVVIGGGLLGLEAAKGLLHLGMKVDVVHLGDYLMERQLDCKAAKLLQAELEKQGMNFLLEKQTERFIGQKRVKAIAFKDGTQTRADLVVMAVGVRPNIELAKDCGLEINRAIVVNDFMQTSDPSIYAVGECVEHRGVVYGLVKPLYEQGKVLAKHICDVGTRGYQGTILSTQLKISGVDVFSVGQFVDDATTKSMNVLDELEGIYKKVVFRDKIAIGAVLFGDTREGPKLMEMISNQERADVVKEAIFQVTTKSAEEHLATMPLSETICTCNNVSKGTIIEAVQNQGCATVDDIKKCTKASGSCGGCKPLVTDLLSYIQSDEFDEAIEEKTFCSCTTLTENEVVEQIQVQHLTTIKDVKRELGWQASGCSTCSAALDYYLGIIFADGISSNVADQRVGATKQFDGNYTITPSLSGGMVSAETLKELSNLIDTYKINRVALTQNQRISLIGIKEQDVETILDKLGIEKRASEHWVHNVRTCIGETNCHCDRYSVLELAEQLDELLEYAYTPEHLFLAASGCIHDGANSKQTDIGLIKINRGWEIYISGTLLCVSEGDVSVSDTVIALVQYYRQTANYLESIKQWMDRIGIIHLREVLFEYDLRIELLEGFHKNSQHHLKKLELS</sequence>
<keyword evidence="4 15" id="KW-0349">Heme</keyword>
<dbReference type="Pfam" id="PF04324">
    <property type="entry name" value="Fer2_BFD"/>
    <property type="match status" value="2"/>
</dbReference>
<dbReference type="InterPro" id="IPR041575">
    <property type="entry name" value="Rubredoxin_C"/>
</dbReference>
<dbReference type="SUPFAM" id="SSF51905">
    <property type="entry name" value="FAD/NAD(P)-binding domain"/>
    <property type="match status" value="2"/>
</dbReference>
<evidence type="ECO:0000259" key="18">
    <source>
        <dbReference type="Pfam" id="PF04324"/>
    </source>
</evidence>
<evidence type="ECO:0000313" key="22">
    <source>
        <dbReference type="Proteomes" id="UP000678228"/>
    </source>
</evidence>
<evidence type="ECO:0000256" key="6">
    <source>
        <dbReference type="ARBA" id="ARBA00022714"/>
    </source>
</evidence>
<dbReference type="GO" id="GO:0020037">
    <property type="term" value="F:heme binding"/>
    <property type="evidence" value="ECO:0007669"/>
    <property type="project" value="InterPro"/>
</dbReference>
<evidence type="ECO:0000256" key="12">
    <source>
        <dbReference type="ARBA" id="ARBA00023063"/>
    </source>
</evidence>
<evidence type="ECO:0000256" key="7">
    <source>
        <dbReference type="ARBA" id="ARBA00022723"/>
    </source>
</evidence>
<dbReference type="SUPFAM" id="SSF56014">
    <property type="entry name" value="Nitrite and sulphite reductase 4Fe-4S domain-like"/>
    <property type="match status" value="1"/>
</dbReference>
<dbReference type="FunFam" id="1.10.10.1100:FF:000002">
    <property type="entry name" value="Nitrite reductase large subunit"/>
    <property type="match status" value="1"/>
</dbReference>
<dbReference type="Gene3D" id="3.50.50.60">
    <property type="entry name" value="FAD/NAD(P)-binding domain"/>
    <property type="match status" value="2"/>
</dbReference>
<protein>
    <submittedName>
        <fullName evidence="21">Nitrite reductase large subunit NirB</fullName>
    </submittedName>
</protein>
<dbReference type="Gene3D" id="3.30.390.30">
    <property type="match status" value="1"/>
</dbReference>
<dbReference type="PANTHER" id="PTHR43809">
    <property type="entry name" value="NITRITE REDUCTASE (NADH) LARGE SUBUNIT"/>
    <property type="match status" value="1"/>
</dbReference>
<dbReference type="Pfam" id="PF03460">
    <property type="entry name" value="NIR_SIR_ferr"/>
    <property type="match status" value="1"/>
</dbReference>
<evidence type="ECO:0000259" key="16">
    <source>
        <dbReference type="Pfam" id="PF01077"/>
    </source>
</evidence>
<evidence type="ECO:0000256" key="13">
    <source>
        <dbReference type="ARBA" id="ARBA00034078"/>
    </source>
</evidence>
<keyword evidence="7 15" id="KW-0479">Metal-binding</keyword>
<reference evidence="21" key="1">
    <citation type="submission" date="2021-03" db="EMBL/GenBank/DDBJ databases">
        <title>Bacillus suaedae sp. nov., isolated from Suaeda aralocaspica.</title>
        <authorList>
            <person name="Lei R.F.R."/>
        </authorList>
    </citation>
    <scope>NUCLEOTIDE SEQUENCE</scope>
    <source>
        <strain evidence="21">YZJH907-2</strain>
    </source>
</reference>
<keyword evidence="5 14" id="KW-0285">Flavoprotein</keyword>
<comment type="caution">
    <text evidence="21">The sequence shown here is derived from an EMBL/GenBank/DDBJ whole genome shotgun (WGS) entry which is preliminary data.</text>
</comment>
<evidence type="ECO:0000256" key="3">
    <source>
        <dbReference type="ARBA" id="ARBA00010429"/>
    </source>
</evidence>
<comment type="pathway">
    <text evidence="2">Nitrogen metabolism; nitrate reduction (assimilation).</text>
</comment>